<sequence length="323" mass="34191">MFTNVSSSDLMKNLSSGHFKAETKRSIEIDLYVKFWALKHYDDPLDMKSSFGVGYNAKLWTFRQLIVDVRTCKRKEDNNHSVVGTPGGSVGAAAAAAAALAAVHHVSSVAGSVAPTTVTHLNASKNQSQTKKPRLVFTDLQRRTLQAIFKETKRPSKEMQIAISQQLGLELSTVGNFFMNARRRSQDKWLDDSEQQQIKRDTAAAAAAAAASRPPSELHQQSQQGAAVAGGLKGISGTPAGLLHSHATSTAQPVVSLALSTLSQLSPLRTTAVSTNTAMTSIASIGSLANLSSLNISLAQAASPPDLPSPALTANSISNTDNS</sequence>
<dbReference type="InterPro" id="IPR009057">
    <property type="entry name" value="Homeodomain-like_sf"/>
</dbReference>
<dbReference type="PANTHER" id="PTHR14057">
    <property type="entry name" value="TRANSCRIPTION FACTOR ONECUT"/>
    <property type="match status" value="1"/>
</dbReference>
<dbReference type="AlphaFoldDB" id="A0A1V9XRG7"/>
<gene>
    <name evidence="6" type="ORF">BIW11_00655</name>
</gene>
<dbReference type="InterPro" id="IPR051649">
    <property type="entry name" value="CUT_Homeobox"/>
</dbReference>
<evidence type="ECO:0000313" key="6">
    <source>
        <dbReference type="EMBL" id="OQR76079.1"/>
    </source>
</evidence>
<keyword evidence="7" id="KW-1185">Reference proteome</keyword>
<dbReference type="SUPFAM" id="SSF46689">
    <property type="entry name" value="Homeodomain-like"/>
    <property type="match status" value="1"/>
</dbReference>
<dbReference type="PANTHER" id="PTHR14057:SF47">
    <property type="entry name" value="HOMEOBOX PROTEIN ONECUT"/>
    <property type="match status" value="1"/>
</dbReference>
<dbReference type="InParanoid" id="A0A1V9XRG7"/>
<feature type="DNA-binding region" description="Homeobox" evidence="2">
    <location>
        <begin position="130"/>
        <end position="189"/>
    </location>
</feature>
<evidence type="ECO:0000259" key="5">
    <source>
        <dbReference type="PROSITE" id="PS50071"/>
    </source>
</evidence>
<dbReference type="Gene3D" id="1.10.10.60">
    <property type="entry name" value="Homeodomain-like"/>
    <property type="match status" value="1"/>
</dbReference>
<evidence type="ECO:0000256" key="2">
    <source>
        <dbReference type="PROSITE-ProRule" id="PRU00108"/>
    </source>
</evidence>
<dbReference type="FunFam" id="1.10.10.60:FF:000054">
    <property type="entry name" value="One cut domain family member"/>
    <property type="match status" value="1"/>
</dbReference>
<keyword evidence="2 3" id="KW-0371">Homeobox</keyword>
<dbReference type="GO" id="GO:0000978">
    <property type="term" value="F:RNA polymerase II cis-regulatory region sequence-specific DNA binding"/>
    <property type="evidence" value="ECO:0007669"/>
    <property type="project" value="TreeGrafter"/>
</dbReference>
<dbReference type="EMBL" id="MNPL01005343">
    <property type="protein sequence ID" value="OQR76079.1"/>
    <property type="molecule type" value="Genomic_DNA"/>
</dbReference>
<feature type="compositionally biased region" description="Low complexity" evidence="4">
    <location>
        <begin position="220"/>
        <end position="230"/>
    </location>
</feature>
<dbReference type="GO" id="GO:0000981">
    <property type="term" value="F:DNA-binding transcription factor activity, RNA polymerase II-specific"/>
    <property type="evidence" value="ECO:0007669"/>
    <property type="project" value="TreeGrafter"/>
</dbReference>
<keyword evidence="2 3" id="KW-0238">DNA-binding</keyword>
<dbReference type="PROSITE" id="PS50071">
    <property type="entry name" value="HOMEOBOX_2"/>
    <property type="match status" value="1"/>
</dbReference>
<evidence type="ECO:0000256" key="3">
    <source>
        <dbReference type="RuleBase" id="RU000682"/>
    </source>
</evidence>
<keyword evidence="2 3" id="KW-0539">Nucleus</keyword>
<dbReference type="Proteomes" id="UP000192247">
    <property type="component" value="Unassembled WGS sequence"/>
</dbReference>
<evidence type="ECO:0000313" key="7">
    <source>
        <dbReference type="Proteomes" id="UP000192247"/>
    </source>
</evidence>
<proteinExistence type="predicted"/>
<feature type="region of interest" description="Disordered" evidence="4">
    <location>
        <begin position="188"/>
        <end position="231"/>
    </location>
</feature>
<dbReference type="SMART" id="SM00389">
    <property type="entry name" value="HOX"/>
    <property type="match status" value="1"/>
</dbReference>
<accession>A0A1V9XRG7</accession>
<dbReference type="STRING" id="418985.A0A1V9XRG7"/>
<name>A0A1V9XRG7_9ACAR</name>
<dbReference type="CDD" id="cd00086">
    <property type="entry name" value="homeodomain"/>
    <property type="match status" value="1"/>
</dbReference>
<dbReference type="OrthoDB" id="10068888at2759"/>
<reference evidence="6 7" key="1">
    <citation type="journal article" date="2017" name="Gigascience">
        <title>Draft genome of the honey bee ectoparasitic mite, Tropilaelaps mercedesae, is shaped by the parasitic life history.</title>
        <authorList>
            <person name="Dong X."/>
            <person name="Armstrong S.D."/>
            <person name="Xia D."/>
            <person name="Makepeace B.L."/>
            <person name="Darby A.C."/>
            <person name="Kadowaki T."/>
        </authorList>
    </citation>
    <scope>NUCLEOTIDE SEQUENCE [LARGE SCALE GENOMIC DNA]</scope>
    <source>
        <strain evidence="6">Wuxi-XJTLU</strain>
    </source>
</reference>
<dbReference type="GO" id="GO:0005634">
    <property type="term" value="C:nucleus"/>
    <property type="evidence" value="ECO:0007669"/>
    <property type="project" value="UniProtKB-SubCell"/>
</dbReference>
<feature type="compositionally biased region" description="Polar residues" evidence="4">
    <location>
        <begin position="313"/>
        <end position="323"/>
    </location>
</feature>
<feature type="domain" description="Homeobox" evidence="5">
    <location>
        <begin position="128"/>
        <end position="188"/>
    </location>
</feature>
<feature type="compositionally biased region" description="Low complexity" evidence="4">
    <location>
        <begin position="302"/>
        <end position="312"/>
    </location>
</feature>
<feature type="compositionally biased region" description="Basic and acidic residues" evidence="4">
    <location>
        <begin position="188"/>
        <end position="202"/>
    </location>
</feature>
<evidence type="ECO:0000256" key="1">
    <source>
        <dbReference type="ARBA" id="ARBA00004123"/>
    </source>
</evidence>
<dbReference type="Pfam" id="PF00046">
    <property type="entry name" value="Homeodomain"/>
    <property type="match status" value="1"/>
</dbReference>
<comment type="subcellular location">
    <subcellularLocation>
        <location evidence="1 2 3">Nucleus</location>
    </subcellularLocation>
</comment>
<comment type="caution">
    <text evidence="6">The sequence shown here is derived from an EMBL/GenBank/DDBJ whole genome shotgun (WGS) entry which is preliminary data.</text>
</comment>
<protein>
    <submittedName>
        <fullName evidence="6">ONECUT DNA binding protein-like</fullName>
    </submittedName>
</protein>
<dbReference type="InterPro" id="IPR001356">
    <property type="entry name" value="HD"/>
</dbReference>
<evidence type="ECO:0000256" key="4">
    <source>
        <dbReference type="SAM" id="MobiDB-lite"/>
    </source>
</evidence>
<feature type="region of interest" description="Disordered" evidence="4">
    <location>
        <begin position="302"/>
        <end position="323"/>
    </location>
</feature>
<organism evidence="6 7">
    <name type="scientific">Tropilaelaps mercedesae</name>
    <dbReference type="NCBI Taxonomy" id="418985"/>
    <lineage>
        <taxon>Eukaryota</taxon>
        <taxon>Metazoa</taxon>
        <taxon>Ecdysozoa</taxon>
        <taxon>Arthropoda</taxon>
        <taxon>Chelicerata</taxon>
        <taxon>Arachnida</taxon>
        <taxon>Acari</taxon>
        <taxon>Parasitiformes</taxon>
        <taxon>Mesostigmata</taxon>
        <taxon>Gamasina</taxon>
        <taxon>Dermanyssoidea</taxon>
        <taxon>Laelapidae</taxon>
        <taxon>Tropilaelaps</taxon>
    </lineage>
</organism>